<feature type="transmembrane region" description="Helical" evidence="1">
    <location>
        <begin position="179"/>
        <end position="199"/>
    </location>
</feature>
<feature type="transmembrane region" description="Helical" evidence="1">
    <location>
        <begin position="16"/>
        <end position="39"/>
    </location>
</feature>
<dbReference type="Gene3D" id="1.20.1300.10">
    <property type="entry name" value="Fumarate reductase/succinate dehydrogenase, transmembrane subunit"/>
    <property type="match status" value="1"/>
</dbReference>
<feature type="transmembrane region" description="Helical" evidence="1">
    <location>
        <begin position="108"/>
        <end position="125"/>
    </location>
</feature>
<dbReference type="NCBIfam" id="TIGR02046">
    <property type="entry name" value="sdhC_b558_fam"/>
    <property type="match status" value="1"/>
</dbReference>
<dbReference type="RefSeq" id="WP_220162963.1">
    <property type="nucleotide sequence ID" value="NZ_CP080507.1"/>
</dbReference>
<dbReference type="Proteomes" id="UP000825051">
    <property type="component" value="Chromosome"/>
</dbReference>
<dbReference type="InterPro" id="IPR011138">
    <property type="entry name" value="Cytochrome_b-558"/>
</dbReference>
<dbReference type="CDD" id="cd03498">
    <property type="entry name" value="SQR_TypeB_2_TM"/>
    <property type="match status" value="1"/>
</dbReference>
<gene>
    <name evidence="2" type="ORF">K0B96_01345</name>
</gene>
<feature type="transmembrane region" description="Helical" evidence="1">
    <location>
        <begin position="220"/>
        <end position="243"/>
    </location>
</feature>
<dbReference type="SUPFAM" id="SSF81343">
    <property type="entry name" value="Fumarate reductase respiratory complex transmembrane subunits"/>
    <property type="match status" value="1"/>
</dbReference>
<dbReference type="GO" id="GO:0016020">
    <property type="term" value="C:membrane"/>
    <property type="evidence" value="ECO:0007669"/>
    <property type="project" value="InterPro"/>
</dbReference>
<dbReference type="InterPro" id="IPR034804">
    <property type="entry name" value="SQR/QFR_C/D"/>
</dbReference>
<keyword evidence="1" id="KW-1133">Transmembrane helix</keyword>
<proteinExistence type="predicted"/>
<dbReference type="KEGG" id="ole:K0B96_01345"/>
<keyword evidence="3" id="KW-1185">Reference proteome</keyword>
<keyword evidence="1" id="KW-0472">Membrane</keyword>
<dbReference type="AlphaFoldDB" id="A0A8F9TXE2"/>
<organism evidence="2 3">
    <name type="scientific">Horticoccus luteus</name>
    <dbReference type="NCBI Taxonomy" id="2862869"/>
    <lineage>
        <taxon>Bacteria</taxon>
        <taxon>Pseudomonadati</taxon>
        <taxon>Verrucomicrobiota</taxon>
        <taxon>Opitutia</taxon>
        <taxon>Opitutales</taxon>
        <taxon>Opitutaceae</taxon>
        <taxon>Horticoccus</taxon>
    </lineage>
</organism>
<reference evidence="2" key="1">
    <citation type="submission" date="2021-08" db="EMBL/GenBank/DDBJ databases">
        <title>Genome of a novel bacterium of the phylum Verrucomicrobia, Oleiharenicola sp. KSB-15.</title>
        <authorList>
            <person name="Chung J.-H."/>
            <person name="Ahn J.-H."/>
            <person name="Yoon Y."/>
            <person name="Kim D.-Y."/>
            <person name="An S.-H."/>
            <person name="Park I."/>
            <person name="Yeon J."/>
        </authorList>
    </citation>
    <scope>NUCLEOTIDE SEQUENCE</scope>
    <source>
        <strain evidence="2">KSB-15</strain>
    </source>
</reference>
<evidence type="ECO:0000313" key="3">
    <source>
        <dbReference type="Proteomes" id="UP000825051"/>
    </source>
</evidence>
<evidence type="ECO:0000256" key="1">
    <source>
        <dbReference type="SAM" id="Phobius"/>
    </source>
</evidence>
<sequence>MNVTGRLFSSSIGRKFLMALTGLVLIGFVIGHLVGNLQIFQAPDHINGYAHFLHGLGPLLWVARIGLLVCLVIHVWAATVLTLEDRAARGAQPYAKERWLRAAVTSRYMRLSGYVVLAFIVYHLAQFTVGVGGRFTETASFKENLPLYTMQSDYHVAGVPVVHAGAQVLDVHSMVILGFQNPIVSLFYIIAVGLLAMHLRHGSDSLFQTLGWRSGRWANGLRRVTLAFAILYFIGNLIIPGAVLTGMKGLRPGYHPPLTQTALHR</sequence>
<accession>A0A8F9TXE2</accession>
<name>A0A8F9TXE2_9BACT</name>
<dbReference type="EMBL" id="CP080507">
    <property type="protein sequence ID" value="QYM79292.1"/>
    <property type="molecule type" value="Genomic_DNA"/>
</dbReference>
<feature type="transmembrane region" description="Helical" evidence="1">
    <location>
        <begin position="59"/>
        <end position="83"/>
    </location>
</feature>
<evidence type="ECO:0000313" key="2">
    <source>
        <dbReference type="EMBL" id="QYM79292.1"/>
    </source>
</evidence>
<keyword evidence="1" id="KW-0812">Transmembrane</keyword>
<protein>
    <submittedName>
        <fullName evidence="2">Succinate dehydrogenase cytochrome b subunit</fullName>
    </submittedName>
</protein>